<protein>
    <recommendedName>
        <fullName evidence="5">ribonuclease H</fullName>
        <ecNumber evidence="5">3.1.26.4</ecNumber>
    </recommendedName>
</protein>
<evidence type="ECO:0000256" key="7">
    <source>
        <dbReference type="ARBA" id="ARBA00022723"/>
    </source>
</evidence>
<keyword evidence="9 12" id="KW-0378">Hydrolase</keyword>
<comment type="cofactor">
    <cofactor evidence="2">
        <name>Mg(2+)</name>
        <dbReference type="ChEBI" id="CHEBI:18420"/>
    </cofactor>
</comment>
<dbReference type="KEGG" id="oca:OCAR_5540"/>
<dbReference type="GO" id="GO:0004523">
    <property type="term" value="F:RNA-DNA hybrid ribonuclease activity"/>
    <property type="evidence" value="ECO:0007669"/>
    <property type="project" value="UniProtKB-EC"/>
</dbReference>
<dbReference type="InterPro" id="IPR012337">
    <property type="entry name" value="RNaseH-like_sf"/>
</dbReference>
<dbReference type="PANTHER" id="PTHR10642:SF26">
    <property type="entry name" value="RIBONUCLEASE H1"/>
    <property type="match status" value="1"/>
</dbReference>
<dbReference type="SUPFAM" id="SSF53098">
    <property type="entry name" value="Ribonuclease H-like"/>
    <property type="match status" value="1"/>
</dbReference>
<evidence type="ECO:0000256" key="8">
    <source>
        <dbReference type="ARBA" id="ARBA00022759"/>
    </source>
</evidence>
<dbReference type="STRING" id="504832.OCA5_c24550"/>
<sequence>MRLSAASLDINAFRGFLEAAGCDMLEAHGPAGELLRFRFGLSYGAVSRRKNGSLTLSGEASQHFINFRKALAASPAGEEPKPPRVATITTLTLPVVDHACARERLAKAKTAIVYTDGSAERGGKGRGGWAAIIRAGFDIVEIFGGAEASTINRMEIIAAVVALEILPAGCVVKLHTDSKYLRNGITNWIDGWKRNGWLTVAREPVKNEDLWRRLDAARLSHTVTWKWVKAHVGIRLNERADELAKFARHNITKGF</sequence>
<keyword evidence="13" id="KW-1185">Reference proteome</keyword>
<evidence type="ECO:0000256" key="4">
    <source>
        <dbReference type="ARBA" id="ARBA00011245"/>
    </source>
</evidence>
<reference evidence="12 13" key="1">
    <citation type="journal article" date="2011" name="J. Bacteriol.">
        <title>Complete genome sequences of the chemolithoautotrophic Oligotropha carboxidovorans strains OM4 and OM5.</title>
        <authorList>
            <person name="Volland S."/>
            <person name="Rachinger M."/>
            <person name="Strittmatter A."/>
            <person name="Daniel R."/>
            <person name="Gottschalk G."/>
            <person name="Meyer O."/>
        </authorList>
    </citation>
    <scope>NUCLEOTIDE SEQUENCE [LARGE SCALE GENOMIC DNA]</scope>
    <source>
        <strain evidence="13">ATCC 49405 / DSM 1227 / KCTC 32145 / OM5</strain>
    </source>
</reference>
<comment type="catalytic activity">
    <reaction evidence="1">
        <text>Endonucleolytic cleavage to 5'-phosphomonoester.</text>
        <dbReference type="EC" id="3.1.26.4"/>
    </reaction>
</comment>
<dbReference type="PROSITE" id="PS50879">
    <property type="entry name" value="RNASE_H_1"/>
    <property type="match status" value="1"/>
</dbReference>
<feature type="domain" description="RNase H type-1" evidence="11">
    <location>
        <begin position="107"/>
        <end position="249"/>
    </location>
</feature>
<evidence type="ECO:0000256" key="5">
    <source>
        <dbReference type="ARBA" id="ARBA00012180"/>
    </source>
</evidence>
<dbReference type="EMBL" id="CP002826">
    <property type="protein sequence ID" value="AEI07151.1"/>
    <property type="molecule type" value="Genomic_DNA"/>
</dbReference>
<dbReference type="CDD" id="cd09278">
    <property type="entry name" value="RNase_HI_prokaryote_like"/>
    <property type="match status" value="1"/>
</dbReference>
<evidence type="ECO:0000256" key="3">
    <source>
        <dbReference type="ARBA" id="ARBA00005300"/>
    </source>
</evidence>
<evidence type="ECO:0000313" key="12">
    <source>
        <dbReference type="EMBL" id="AEI07151.1"/>
    </source>
</evidence>
<evidence type="ECO:0000256" key="10">
    <source>
        <dbReference type="ARBA" id="ARBA00022842"/>
    </source>
</evidence>
<keyword evidence="6" id="KW-0540">Nuclease</keyword>
<dbReference type="HOGENOM" id="CLU_1089209_0_0_5"/>
<proteinExistence type="inferred from homology"/>
<dbReference type="KEGG" id="ocg:OCA5_c24550"/>
<keyword evidence="8" id="KW-0255">Endonuclease</keyword>
<dbReference type="Gene3D" id="3.30.420.10">
    <property type="entry name" value="Ribonuclease H-like superfamily/Ribonuclease H"/>
    <property type="match status" value="1"/>
</dbReference>
<dbReference type="EC" id="3.1.26.4" evidence="5"/>
<dbReference type="AlphaFoldDB" id="B6JI04"/>
<name>B6JI04_AFIC5</name>
<dbReference type="GO" id="GO:0003676">
    <property type="term" value="F:nucleic acid binding"/>
    <property type="evidence" value="ECO:0007669"/>
    <property type="project" value="InterPro"/>
</dbReference>
<keyword evidence="7" id="KW-0479">Metal-binding</keyword>
<evidence type="ECO:0000259" key="11">
    <source>
        <dbReference type="PROSITE" id="PS50879"/>
    </source>
</evidence>
<dbReference type="GO" id="GO:0043137">
    <property type="term" value="P:DNA replication, removal of RNA primer"/>
    <property type="evidence" value="ECO:0007669"/>
    <property type="project" value="TreeGrafter"/>
</dbReference>
<dbReference type="InterPro" id="IPR050092">
    <property type="entry name" value="RNase_H"/>
</dbReference>
<dbReference type="GO" id="GO:0046872">
    <property type="term" value="F:metal ion binding"/>
    <property type="evidence" value="ECO:0007669"/>
    <property type="project" value="UniProtKB-KW"/>
</dbReference>
<evidence type="ECO:0000256" key="1">
    <source>
        <dbReference type="ARBA" id="ARBA00000077"/>
    </source>
</evidence>
<dbReference type="NCBIfam" id="NF001236">
    <property type="entry name" value="PRK00203.1"/>
    <property type="match status" value="1"/>
</dbReference>
<keyword evidence="10" id="KW-0460">Magnesium</keyword>
<evidence type="ECO:0000256" key="6">
    <source>
        <dbReference type="ARBA" id="ARBA00022722"/>
    </source>
</evidence>
<evidence type="ECO:0000256" key="2">
    <source>
        <dbReference type="ARBA" id="ARBA00001946"/>
    </source>
</evidence>
<organism evidence="12 13">
    <name type="scientific">Afipia carboxidovorans (strain ATCC 49405 / DSM 1227 / KCTC 32145 / OM5)</name>
    <name type="common">Oligotropha carboxidovorans</name>
    <dbReference type="NCBI Taxonomy" id="504832"/>
    <lineage>
        <taxon>Bacteria</taxon>
        <taxon>Pseudomonadati</taxon>
        <taxon>Pseudomonadota</taxon>
        <taxon>Alphaproteobacteria</taxon>
        <taxon>Hyphomicrobiales</taxon>
        <taxon>Nitrobacteraceae</taxon>
        <taxon>Afipia</taxon>
    </lineage>
</organism>
<dbReference type="PATRIC" id="fig|504832.7.peg.2588"/>
<accession>B6JI04</accession>
<evidence type="ECO:0000256" key="9">
    <source>
        <dbReference type="ARBA" id="ARBA00022801"/>
    </source>
</evidence>
<gene>
    <name evidence="12" type="primary">rnhA2</name>
    <name evidence="12" type="ordered locus">OCA5_c24550</name>
</gene>
<comment type="subunit">
    <text evidence="4">Monomer.</text>
</comment>
<evidence type="ECO:0000313" key="13">
    <source>
        <dbReference type="Proteomes" id="UP000007730"/>
    </source>
</evidence>
<comment type="similarity">
    <text evidence="3">Belongs to the RNase H family.</text>
</comment>
<dbReference type="InterPro" id="IPR036397">
    <property type="entry name" value="RNaseH_sf"/>
</dbReference>
<dbReference type="OrthoDB" id="7845843at2"/>
<dbReference type="InterPro" id="IPR022892">
    <property type="entry name" value="RNaseHI"/>
</dbReference>
<dbReference type="InterPro" id="IPR002156">
    <property type="entry name" value="RNaseH_domain"/>
</dbReference>
<dbReference type="Proteomes" id="UP000007730">
    <property type="component" value="Chromosome"/>
</dbReference>
<dbReference type="PANTHER" id="PTHR10642">
    <property type="entry name" value="RIBONUCLEASE H1"/>
    <property type="match status" value="1"/>
</dbReference>
<dbReference type="Pfam" id="PF00075">
    <property type="entry name" value="RNase_H"/>
    <property type="match status" value="1"/>
</dbReference>
<dbReference type="eggNOG" id="COG0328">
    <property type="taxonomic scope" value="Bacteria"/>
</dbReference>